<feature type="transmembrane region" description="Helical" evidence="1">
    <location>
        <begin position="6"/>
        <end position="28"/>
    </location>
</feature>
<name>A0ABW0PR68_9HYPH</name>
<dbReference type="Pfam" id="PF09838">
    <property type="entry name" value="DUF2065"/>
    <property type="match status" value="1"/>
</dbReference>
<keyword evidence="1" id="KW-0812">Transmembrane</keyword>
<dbReference type="EMBL" id="JBHSML010000002">
    <property type="protein sequence ID" value="MFC5515045.1"/>
    <property type="molecule type" value="Genomic_DNA"/>
</dbReference>
<evidence type="ECO:0000256" key="1">
    <source>
        <dbReference type="SAM" id="Phobius"/>
    </source>
</evidence>
<comment type="caution">
    <text evidence="2">The sequence shown here is derived from an EMBL/GenBank/DDBJ whole genome shotgun (WGS) entry which is preliminary data.</text>
</comment>
<protein>
    <submittedName>
        <fullName evidence="2">DUF2065 domain-containing protein</fullName>
    </submittedName>
</protein>
<dbReference type="RefSeq" id="WP_266343053.1">
    <property type="nucleotide sequence ID" value="NZ_JAPKNH010000002.1"/>
</dbReference>
<reference evidence="3" key="1">
    <citation type="journal article" date="2019" name="Int. J. Syst. Evol. Microbiol.">
        <title>The Global Catalogue of Microorganisms (GCM) 10K type strain sequencing project: providing services to taxonomists for standard genome sequencing and annotation.</title>
        <authorList>
            <consortium name="The Broad Institute Genomics Platform"/>
            <consortium name="The Broad Institute Genome Sequencing Center for Infectious Disease"/>
            <person name="Wu L."/>
            <person name="Ma J."/>
        </authorList>
    </citation>
    <scope>NUCLEOTIDE SEQUENCE [LARGE SCALE GENOMIC DNA]</scope>
    <source>
        <strain evidence="3">KACC 12633</strain>
    </source>
</reference>
<gene>
    <name evidence="2" type="ORF">ACFPP9_04620</name>
</gene>
<keyword evidence="1" id="KW-1133">Transmembrane helix</keyword>
<dbReference type="InterPro" id="IPR019201">
    <property type="entry name" value="DUF2065"/>
</dbReference>
<keyword evidence="3" id="KW-1185">Reference proteome</keyword>
<evidence type="ECO:0000313" key="3">
    <source>
        <dbReference type="Proteomes" id="UP001596150"/>
    </source>
</evidence>
<evidence type="ECO:0000313" key="2">
    <source>
        <dbReference type="EMBL" id="MFC5515045.1"/>
    </source>
</evidence>
<keyword evidence="1" id="KW-0472">Membrane</keyword>
<organism evidence="2 3">
    <name type="scientific">Kaistia terrae</name>
    <dbReference type="NCBI Taxonomy" id="537017"/>
    <lineage>
        <taxon>Bacteria</taxon>
        <taxon>Pseudomonadati</taxon>
        <taxon>Pseudomonadota</taxon>
        <taxon>Alphaproteobacteria</taxon>
        <taxon>Hyphomicrobiales</taxon>
        <taxon>Kaistiaceae</taxon>
        <taxon>Kaistia</taxon>
    </lineage>
</organism>
<dbReference type="Proteomes" id="UP001596150">
    <property type="component" value="Unassembled WGS sequence"/>
</dbReference>
<sequence>MTDFVTALGLVLVIEGALYAMAPAVAKILMRQGIAASDSLLRGCGLVMLALGVAIVWLARN</sequence>
<feature type="transmembrane region" description="Helical" evidence="1">
    <location>
        <begin position="40"/>
        <end position="59"/>
    </location>
</feature>
<accession>A0ABW0PR68</accession>
<proteinExistence type="predicted"/>